<sequence length="53" mass="6103">MDERLIDFSIPDDVAKRAHQVFQQYGLTPGEATEQLIETLLLQQGRMQPDTEE</sequence>
<dbReference type="EMBL" id="CP121468">
    <property type="protein sequence ID" value="WFR89858.1"/>
    <property type="molecule type" value="Genomic_DNA"/>
</dbReference>
<organism evidence="1 2">
    <name type="scientific">Limosilactobacillus fermentum</name>
    <name type="common">Lactobacillus fermentum</name>
    <dbReference type="NCBI Taxonomy" id="1613"/>
    <lineage>
        <taxon>Bacteria</taxon>
        <taxon>Bacillati</taxon>
        <taxon>Bacillota</taxon>
        <taxon>Bacilli</taxon>
        <taxon>Lactobacillales</taxon>
        <taxon>Lactobacillaceae</taxon>
        <taxon>Limosilactobacillus</taxon>
    </lineage>
</organism>
<evidence type="ECO:0000313" key="1">
    <source>
        <dbReference type="EMBL" id="WFR89858.1"/>
    </source>
</evidence>
<evidence type="ECO:0000313" key="2">
    <source>
        <dbReference type="Proteomes" id="UP001218104"/>
    </source>
</evidence>
<name>A0AAJ6D1M7_LIMFE</name>
<dbReference type="Proteomes" id="UP001218104">
    <property type="component" value="Chromosome"/>
</dbReference>
<protein>
    <submittedName>
        <fullName evidence="1">Uncharacterized protein</fullName>
    </submittedName>
</protein>
<dbReference type="RefSeq" id="WP_154070666.1">
    <property type="nucleotide sequence ID" value="NZ_CBZV010000019.1"/>
</dbReference>
<gene>
    <name evidence="1" type="ORF">P8634_03880</name>
</gene>
<accession>A0AAJ6D1M7</accession>
<proteinExistence type="predicted"/>
<dbReference type="AlphaFoldDB" id="A0AAJ6D1M7"/>
<reference evidence="1" key="1">
    <citation type="submission" date="2023-04" db="EMBL/GenBank/DDBJ databases">
        <title>Genomic of Limosilactobacillus fermentum MSJK0025.</title>
        <authorList>
            <person name="Yang S."/>
        </authorList>
    </citation>
    <scope>NUCLEOTIDE SEQUENCE</scope>
    <source>
        <strain evidence="1">MSJK0025</strain>
    </source>
</reference>